<evidence type="ECO:0000313" key="3">
    <source>
        <dbReference type="EMBL" id="KAK3260942.1"/>
    </source>
</evidence>
<feature type="region of interest" description="Disordered" evidence="1">
    <location>
        <begin position="588"/>
        <end position="611"/>
    </location>
</feature>
<sequence length="1857" mass="204613">VLVVLGVPLPMMVYFLNIQCRDRVMYSVEPEVDILVPSDIMYFPTIMHNDVLSRKVMNLRLSVKVVCMLVPVFLTLAFFALLAHTTGLRAWNPNIVVQHSLARKMLNRLFNGVCFIFLCTYTITLGMITTWLLLGAVLNPTRFLSYAVAVITCLTLIASRYRSTVASYNDWEEEVKKMVLEVLEKLFISNKANKKLSDRLRTEEMQELQKHMLHKLKNIPGLSDLDTTTLDFDLSCGDMTGICEQLAVQPLVSSLGLSHDTLKAMMLGKLEEVVFHVSKSFRVSTMWGRTVMRAIISTCPPWSRSWPPEDLLAAAAEMAELQRIPPGISRAFMRFVFASSYFNEGGNYQEHLHSACQLLVQQLSIAEQGPVDHHQPHGSAVTLEEAVSSEVLESIYYVMNGNLEGLTRLMERHWVTDKSKAFIKIMRWYMVLKSSSIEARMETIDIIRIRKDLTELSKEWLGIGNEVFMSLAKLSIVAPKMRNGTFKSIQAKAMLAREYRDCIRTMSQVLKINHYRLDAFLRAIVGSDGPKDAINWLHRNKKVKANIKHATLNLQYLMLPSLRGAEAFRAFGASGGREQSGAGLLTNTSAKAESVSAARQPQPKQPKAENDNMLGLSSMLHMSRLAQAQSSLKNKKNGLATTTIWHACMRTIFQMERSGIGNGPQTQDTHQVTLEGMRAVVMAFRCSPQIQPCMLELASLAVTGTRTRALLSIARFAGIAASRWQSFVRCVTLFGDMERLHHHRKMLKEGDIPFKTEECRRIIEEIAQTLVSLPGAEFVLANTMKKHPQPDLMHIVMKAKTEGATHTPVFAGAEHRATDRGGNNRGAASSIHISTRSVVPGADSWSPCENDLKLLVNNIFPAYPHRRLVLALAEVASGYAHRDSAQKLSKLLDFPPDQVQLLVDLAQGDFLSILGFRTDQLGDRAQVLLNAAINAHGLAKAVIQSDKSEAQVAINQIGPKRKLQLSFGMVPPKELVPLCGMRRLNLLSKITGLSDINVLKTVQQVHLQGKWQSVQDTLSEHLEGMMQVSARSIQHMLTVCGRAEQHASDITMGSDATLGTLVYTTPNQLRAANMLSAIEYEREWMESVEADGTVKPVRGALIDKRTASKGPGMKRSNTSVALPGALSALSGTTDTLLITDVDADKEMEGALDDNLEGDEEEEEIDEEGEEVEEEEAVLSTDGAKDTGGKEKKGEGKREEDDEDEDEAGNDEDEDENAEEEEEDEEEDDDDDNIDDEEEEGDEEEDEEAEYDDDEEEGEAVMESFGEEQPAKTREARQRNSAISKSSSHASIPPSNGVVGKVLPAVQKLLAADIEGCMTVILASLLQSDQQPPSEQKRDDDVMIRFLLRDGSAPVTESQQALDGNCLAFLRLLLKVCGVQQLVVSNAAKGGCTGSKLALSDTHFSIPDPAWTKLTEGCGQLNLCHFPGVPNMNPQLVAAAQEPAALVMQAACAAAAHDVKRVKATFLPLLSTLTQNPAALDLQLTFLMTLAVGSSSESPGAVKKSITEMSRLTEYPELLLGTLALLRNDTSDLSAAAQYFETELNLMSSELFMGLVAAVKHKCADLGVLPAALNISPIHASAVVSVTNYSRVDRSLSHMGMLAHLIQLRSSQSLQPLLDILQGQQESVSRWGRELSRCSSSDAPSPQPSVLPEGVPKQQGNSDTRHLLYVADAVAAVAAGRRPIAEHHLMALEEALLPHMDAMEECADPGEPDEHGELPKRHMVCLRREGLELMICLGQRQWAAMEEIAEKWLSSFGDTGTRWQWHPEVMSAIDNTAASDSHEAGGTRQAMARRHVSFSVKSKASDLMTTAADIKKSKKSVQKRLTAAFKTAKTRYDCVRSVAACALTHTILFEYPAH</sequence>
<feature type="region of interest" description="Disordered" evidence="1">
    <location>
        <begin position="1631"/>
        <end position="1660"/>
    </location>
</feature>
<evidence type="ECO:0000313" key="4">
    <source>
        <dbReference type="Proteomes" id="UP001190700"/>
    </source>
</evidence>
<feature type="compositionally biased region" description="Acidic residues" evidence="1">
    <location>
        <begin position="1150"/>
        <end position="1176"/>
    </location>
</feature>
<feature type="compositionally biased region" description="Basic and acidic residues" evidence="1">
    <location>
        <begin position="1268"/>
        <end position="1277"/>
    </location>
</feature>
<proteinExistence type="predicted"/>
<protein>
    <submittedName>
        <fullName evidence="3">Uncharacterized protein</fullName>
    </submittedName>
</protein>
<feature type="transmembrane region" description="Helical" evidence="2">
    <location>
        <begin position="109"/>
        <end position="134"/>
    </location>
</feature>
<evidence type="ECO:0000256" key="1">
    <source>
        <dbReference type="SAM" id="MobiDB-lite"/>
    </source>
</evidence>
<feature type="transmembrane region" description="Helical" evidence="2">
    <location>
        <begin position="61"/>
        <end position="83"/>
    </location>
</feature>
<evidence type="ECO:0000256" key="2">
    <source>
        <dbReference type="SAM" id="Phobius"/>
    </source>
</evidence>
<organism evidence="3 4">
    <name type="scientific">Cymbomonas tetramitiformis</name>
    <dbReference type="NCBI Taxonomy" id="36881"/>
    <lineage>
        <taxon>Eukaryota</taxon>
        <taxon>Viridiplantae</taxon>
        <taxon>Chlorophyta</taxon>
        <taxon>Pyramimonadophyceae</taxon>
        <taxon>Pyramimonadales</taxon>
        <taxon>Pyramimonadaceae</taxon>
        <taxon>Cymbomonas</taxon>
    </lineage>
</organism>
<keyword evidence="2" id="KW-1133">Transmembrane helix</keyword>
<dbReference type="EMBL" id="LGRX02017305">
    <property type="protein sequence ID" value="KAK3260942.1"/>
    <property type="molecule type" value="Genomic_DNA"/>
</dbReference>
<dbReference type="PANTHER" id="PTHR48147:SF3">
    <property type="entry name" value="MYELIN TRANSCRIPTION FACTOR 1-LIKE PROTEIN"/>
    <property type="match status" value="1"/>
</dbReference>
<dbReference type="PANTHER" id="PTHR48147">
    <property type="entry name" value="PROTEIN CBG23787"/>
    <property type="match status" value="1"/>
</dbReference>
<comment type="caution">
    <text evidence="3">The sequence shown here is derived from an EMBL/GenBank/DDBJ whole genome shotgun (WGS) entry which is preliminary data.</text>
</comment>
<feature type="compositionally biased region" description="Acidic residues" evidence="1">
    <location>
        <begin position="1199"/>
        <end position="1259"/>
    </location>
</feature>
<gene>
    <name evidence="3" type="ORF">CYMTET_30129</name>
</gene>
<dbReference type="Proteomes" id="UP001190700">
    <property type="component" value="Unassembled WGS sequence"/>
</dbReference>
<feature type="region of interest" description="Disordered" evidence="1">
    <location>
        <begin position="1150"/>
        <end position="1298"/>
    </location>
</feature>
<keyword evidence="2" id="KW-0472">Membrane</keyword>
<feature type="compositionally biased region" description="Low complexity" evidence="1">
    <location>
        <begin position="1280"/>
        <end position="1294"/>
    </location>
</feature>
<keyword evidence="4" id="KW-1185">Reference proteome</keyword>
<name>A0AAE0KU84_9CHLO</name>
<accession>A0AAE0KU84</accession>
<feature type="compositionally biased region" description="Basic and acidic residues" evidence="1">
    <location>
        <begin position="1182"/>
        <end position="1198"/>
    </location>
</feature>
<feature type="non-terminal residue" evidence="3">
    <location>
        <position position="1"/>
    </location>
</feature>
<reference evidence="3 4" key="1">
    <citation type="journal article" date="2015" name="Genome Biol. Evol.">
        <title>Comparative Genomics of a Bacterivorous Green Alga Reveals Evolutionary Causalities and Consequences of Phago-Mixotrophic Mode of Nutrition.</title>
        <authorList>
            <person name="Burns J.A."/>
            <person name="Paasch A."/>
            <person name="Narechania A."/>
            <person name="Kim E."/>
        </authorList>
    </citation>
    <scope>NUCLEOTIDE SEQUENCE [LARGE SCALE GENOMIC DNA]</scope>
    <source>
        <strain evidence="3 4">PLY_AMNH</strain>
    </source>
</reference>
<keyword evidence="2" id="KW-0812">Transmembrane</keyword>